<reference evidence="1" key="1">
    <citation type="journal article" date="2017" name="Proc. Natl. Acad. Sci. U.S.A.">
        <title>Comparative genomics uncovers the prolific and distinctive metabolic potential of the cyanobacterial genus Moorea.</title>
        <authorList>
            <person name="Leao T."/>
            <person name="Castelao G."/>
            <person name="Korobeynikov A."/>
            <person name="Monroe E.A."/>
            <person name="Podell S."/>
            <person name="Glukhov E."/>
            <person name="Allen E.E."/>
            <person name="Gerwick W.H."/>
            <person name="Gerwick L."/>
        </authorList>
    </citation>
    <scope>NUCLEOTIDE SEQUENCE</scope>
    <source>
        <strain evidence="1">JHB</strain>
    </source>
</reference>
<accession>A0A9Q9STM9</accession>
<sequence length="40" mass="4161">MPIAYCLLPLAYCLLPLAFPSWEGLGVGSSCLLPSPPGRG</sequence>
<proteinExistence type="predicted"/>
<gene>
    <name evidence="1" type="ORF">BJP36_35735</name>
</gene>
<dbReference type="Proteomes" id="UP000176944">
    <property type="component" value="Chromosome"/>
</dbReference>
<protein>
    <submittedName>
        <fullName evidence="1">Uncharacterized protein</fullName>
    </submittedName>
</protein>
<dbReference type="AlphaFoldDB" id="A0A9Q9STM9"/>
<organism evidence="1">
    <name type="scientific">Moorena producens (strain JHB)</name>
    <dbReference type="NCBI Taxonomy" id="1454205"/>
    <lineage>
        <taxon>Bacteria</taxon>
        <taxon>Bacillati</taxon>
        <taxon>Cyanobacteriota</taxon>
        <taxon>Cyanophyceae</taxon>
        <taxon>Coleofasciculales</taxon>
        <taxon>Coleofasciculaceae</taxon>
        <taxon>Moorena</taxon>
    </lineage>
</organism>
<name>A0A9Q9STM9_MOOP1</name>
<dbReference type="EMBL" id="CP017708">
    <property type="protein sequence ID" value="WAN69444.1"/>
    <property type="molecule type" value="Genomic_DNA"/>
</dbReference>
<reference evidence="1" key="2">
    <citation type="submission" date="2022-10" db="EMBL/GenBank/DDBJ databases">
        <authorList>
            <person name="Ngo T.-E."/>
        </authorList>
    </citation>
    <scope>NUCLEOTIDE SEQUENCE</scope>
    <source>
        <strain evidence="1">JHB</strain>
    </source>
</reference>
<evidence type="ECO:0000313" key="1">
    <source>
        <dbReference type="EMBL" id="WAN69444.1"/>
    </source>
</evidence>